<dbReference type="InterPro" id="IPR006521">
    <property type="entry name" value="Tail_protein_I"/>
</dbReference>
<dbReference type="Pfam" id="PF02368">
    <property type="entry name" value="Big_2"/>
    <property type="match status" value="1"/>
</dbReference>
<feature type="domain" description="BIG2" evidence="1">
    <location>
        <begin position="181"/>
        <end position="263"/>
    </location>
</feature>
<gene>
    <name evidence="2" type="ORF">GTGU_00177</name>
</gene>
<dbReference type="PANTHER" id="PTHR45661">
    <property type="entry name" value="SURFACE ANTIGEN"/>
    <property type="match status" value="1"/>
</dbReference>
<name>A0A085ASA6_9ENTR</name>
<protein>
    <submittedName>
        <fullName evidence="2">Tail protein I</fullName>
    </submittedName>
</protein>
<evidence type="ECO:0000313" key="3">
    <source>
        <dbReference type="Proteomes" id="UP000028630"/>
    </source>
</evidence>
<dbReference type="eggNOG" id="COG4385">
    <property type="taxonomic scope" value="Bacteria"/>
</dbReference>
<dbReference type="InterPro" id="IPR032675">
    <property type="entry name" value="LRR_dom_sf"/>
</dbReference>
<dbReference type="InterPro" id="IPR053139">
    <property type="entry name" value="Surface_bspA-like"/>
</dbReference>
<dbReference type="SMART" id="SM00635">
    <property type="entry name" value="BID_2"/>
    <property type="match status" value="1"/>
</dbReference>
<dbReference type="Gene3D" id="2.60.40.1080">
    <property type="match status" value="1"/>
</dbReference>
<keyword evidence="3" id="KW-1185">Reference proteome</keyword>
<dbReference type="SUPFAM" id="SSF49373">
    <property type="entry name" value="Invasin/intimin cell-adhesion fragments"/>
    <property type="match status" value="1"/>
</dbReference>
<dbReference type="InterPro" id="IPR026906">
    <property type="entry name" value="LRR_5"/>
</dbReference>
<dbReference type="OrthoDB" id="90759at2"/>
<proteinExistence type="predicted"/>
<accession>A0A085ASA6</accession>
<dbReference type="AlphaFoldDB" id="A0A085ASA6"/>
<dbReference type="Proteomes" id="UP000028630">
    <property type="component" value="Unassembled WGS sequence"/>
</dbReference>
<dbReference type="eggNOG" id="COG4886">
    <property type="taxonomic scope" value="Bacteria"/>
</dbReference>
<dbReference type="Gene3D" id="3.80.10.10">
    <property type="entry name" value="Ribonuclease Inhibitor"/>
    <property type="match status" value="2"/>
</dbReference>
<dbReference type="EMBL" id="JMTB01000012">
    <property type="protein sequence ID" value="KFC13101.1"/>
    <property type="molecule type" value="Genomic_DNA"/>
</dbReference>
<reference evidence="3" key="1">
    <citation type="submission" date="2014-05" db="EMBL/GenBank/DDBJ databases">
        <title>ATOL: Assembling a taxonomically balanced genome-scale reconstruction of the evolutionary history of the Enterobacteriaceae.</title>
        <authorList>
            <person name="Plunkett G. III"/>
            <person name="Neeno-Eckwall E.C."/>
            <person name="Glasner J.D."/>
            <person name="Perna N.T."/>
        </authorList>
    </citation>
    <scope>NUCLEOTIDE SEQUENCE [LARGE SCALE GENOMIC DNA]</scope>
    <source>
        <strain evidence="3">ATCC 49490</strain>
    </source>
</reference>
<sequence>MTDTPKTILAPTATAAERAIDRANAKTLEALPVNLIRWVKNPDLCPVELLPWLAWEYSVDTWNTNWTEQEKRDAIRRAPFIHRHRGTVAAVRRALVDSPFGTDIVQWFEQTPPGDPYTFMLNVEQKDLPVSALDHQDLKHAVMRAKNLRSWFSVHVFGRKEGSAYSAGYLMATEILTARIFPTLIVLDPPELFITPGSVWIVNVTVLPAKAEDKSFTAVSSDESIATVEVVNGQLVVTGHAEGNVSITVSAVLGHATATLPVVVEAAIDVTMNVADITAPLFWLTTPTEQISVRVDGAAMPVTVDTTGQVFATGTLSAGLHRVTVTDSNTLTFYKSGKTSVNKVMQLHAFCGNRASMYQCFYNQNQLHTIDPGAFIALDGVTNFGAVFYNCTSLSGLPANLFAGKTTITSLSQAFYNCQSLTAAPAGLFDGLVNVLSYQSVFSQCSALAELPAGLFADSQLVTTFSQAFYGCSLLPSIPDDLFASGGRVTSYGSVFNYCSSLASVPPELFYQSPLARDFSNAFANCASLQTISEGQFSQNPEVTDFGSTFNNTGLTFIPAGLFAANQKVTSFATTFALTETITAVPAGLFDACTQATNFNGTFNACTGLTDLPDNLLAATRAQNLASFLSGCTSLVNLPVGLFAGCTMATSLNQAFSGCSALSAIPASLLDDMTSLLSLNQTFQNCSQLTAVPAHLLDNCTLITTAVSTFTSCTKLTDLPDDLFAFQSGITSISGIFTSCTALTSVTGSLFSGLSAVTNVTSAFRQCTSLQQVGDGLFDNCPGITDARTLFYNCTALEHVPDGLLGLSTITMCQEAFYYCRKLVADPNNIMSAESYPLVTATTGLFNNCQLITGSGASLIARFPAVTTSSGALRSCSALDDYASLPTAWK</sequence>
<dbReference type="SUPFAM" id="SSF52047">
    <property type="entry name" value="RNI-like"/>
    <property type="match status" value="1"/>
</dbReference>
<dbReference type="PANTHER" id="PTHR45661:SF3">
    <property type="entry name" value="IG-LIKE DOMAIN-CONTAINING PROTEIN"/>
    <property type="match status" value="1"/>
</dbReference>
<organism evidence="2 3">
    <name type="scientific">Trabulsiella guamensis ATCC 49490</name>
    <dbReference type="NCBI Taxonomy" id="1005994"/>
    <lineage>
        <taxon>Bacteria</taxon>
        <taxon>Pseudomonadati</taxon>
        <taxon>Pseudomonadota</taxon>
        <taxon>Gammaproteobacteria</taxon>
        <taxon>Enterobacterales</taxon>
        <taxon>Enterobacteriaceae</taxon>
        <taxon>Trabulsiella</taxon>
    </lineage>
</organism>
<evidence type="ECO:0000313" key="2">
    <source>
        <dbReference type="EMBL" id="KFC13101.1"/>
    </source>
</evidence>
<evidence type="ECO:0000259" key="1">
    <source>
        <dbReference type="SMART" id="SM00635"/>
    </source>
</evidence>
<dbReference type="InterPro" id="IPR003343">
    <property type="entry name" value="Big_2"/>
</dbReference>
<dbReference type="RefSeq" id="WP_051857264.1">
    <property type="nucleotide sequence ID" value="NZ_JMTB01000012.1"/>
</dbReference>
<dbReference type="NCBIfam" id="TIGR01634">
    <property type="entry name" value="tail_P2_I"/>
    <property type="match status" value="1"/>
</dbReference>
<dbReference type="Pfam" id="PF09684">
    <property type="entry name" value="Tail_P2_I"/>
    <property type="match status" value="1"/>
</dbReference>
<dbReference type="InterPro" id="IPR008964">
    <property type="entry name" value="Invasin/intimin_cell_adhesion"/>
</dbReference>
<dbReference type="Pfam" id="PF13306">
    <property type="entry name" value="LRR_5"/>
    <property type="match status" value="2"/>
</dbReference>
<comment type="caution">
    <text evidence="2">The sequence shown here is derived from an EMBL/GenBank/DDBJ whole genome shotgun (WGS) entry which is preliminary data.</text>
</comment>